<feature type="transmembrane region" description="Helical" evidence="1">
    <location>
        <begin position="52"/>
        <end position="74"/>
    </location>
</feature>
<name>A0ABU2NBU2_9PSEU</name>
<evidence type="ECO:0000259" key="2">
    <source>
        <dbReference type="Pfam" id="PF02517"/>
    </source>
</evidence>
<dbReference type="Pfam" id="PF02517">
    <property type="entry name" value="Rce1-like"/>
    <property type="match status" value="1"/>
</dbReference>
<feature type="transmembrane region" description="Helical" evidence="1">
    <location>
        <begin position="80"/>
        <end position="104"/>
    </location>
</feature>
<dbReference type="PANTHER" id="PTHR43592:SF15">
    <property type="entry name" value="CAAX AMINO TERMINAL PROTEASE FAMILY PROTEIN"/>
    <property type="match status" value="1"/>
</dbReference>
<keyword evidence="1" id="KW-0472">Membrane</keyword>
<organism evidence="3 4">
    <name type="scientific">Pseudonocardia charpentierae</name>
    <dbReference type="NCBI Taxonomy" id="3075545"/>
    <lineage>
        <taxon>Bacteria</taxon>
        <taxon>Bacillati</taxon>
        <taxon>Actinomycetota</taxon>
        <taxon>Actinomycetes</taxon>
        <taxon>Pseudonocardiales</taxon>
        <taxon>Pseudonocardiaceae</taxon>
        <taxon>Pseudonocardia</taxon>
    </lineage>
</organism>
<feature type="transmembrane region" description="Helical" evidence="1">
    <location>
        <begin position="254"/>
        <end position="273"/>
    </location>
</feature>
<dbReference type="RefSeq" id="WP_311557022.1">
    <property type="nucleotide sequence ID" value="NZ_JAVREJ010000010.1"/>
</dbReference>
<accession>A0ABU2NBU2</accession>
<feature type="transmembrane region" description="Helical" evidence="1">
    <location>
        <begin position="201"/>
        <end position="220"/>
    </location>
</feature>
<evidence type="ECO:0000313" key="4">
    <source>
        <dbReference type="Proteomes" id="UP001183202"/>
    </source>
</evidence>
<keyword evidence="1" id="KW-0812">Transmembrane</keyword>
<comment type="caution">
    <text evidence="3">The sequence shown here is derived from an EMBL/GenBank/DDBJ whole genome shotgun (WGS) entry which is preliminary data.</text>
</comment>
<feature type="transmembrane region" description="Helical" evidence="1">
    <location>
        <begin position="125"/>
        <end position="148"/>
    </location>
</feature>
<evidence type="ECO:0000313" key="3">
    <source>
        <dbReference type="EMBL" id="MDT0350953.1"/>
    </source>
</evidence>
<reference evidence="4" key="1">
    <citation type="submission" date="2023-07" db="EMBL/GenBank/DDBJ databases">
        <title>30 novel species of actinomycetes from the DSMZ collection.</title>
        <authorList>
            <person name="Nouioui I."/>
        </authorList>
    </citation>
    <scope>NUCLEOTIDE SEQUENCE [LARGE SCALE GENOMIC DNA]</scope>
    <source>
        <strain evidence="4">DSM 45834</strain>
    </source>
</reference>
<dbReference type="InterPro" id="IPR003675">
    <property type="entry name" value="Rce1/LyrA-like_dom"/>
</dbReference>
<keyword evidence="1" id="KW-1133">Transmembrane helix</keyword>
<keyword evidence="4" id="KW-1185">Reference proteome</keyword>
<sequence>MPRTVPDPGVVVPAPSQPPVADLVDVEAATVPDLRVPDGVPVPLRRTHRWGIGAYVVVEAVFLGVSLLIGFAFLGRPVSVGALTVALAVPTVLAAGTAVLITRLRGNGPRTDLGLVWSWHDVRVGVLYGVGGLVVTIPASLLYVVLVGADQASSAVGDVFEGLRAGPLAAIGVALVVVVLAPLCEEIVYRGLLWGAVERYAVPRWVPFVVTTLLFALAHFEFTRTPLLFVVALPIAFARMQTGRLAASVVAHQVNNLLPGVVLALALVGVLPADMG</sequence>
<feature type="domain" description="CAAX prenyl protease 2/Lysostaphin resistance protein A-like" evidence="2">
    <location>
        <begin position="170"/>
        <end position="258"/>
    </location>
</feature>
<gene>
    <name evidence="3" type="ORF">RM445_15585</name>
</gene>
<proteinExistence type="predicted"/>
<dbReference type="EMBL" id="JAVREJ010000010">
    <property type="protein sequence ID" value="MDT0350953.1"/>
    <property type="molecule type" value="Genomic_DNA"/>
</dbReference>
<protein>
    <submittedName>
        <fullName evidence="3">Lysostaphin resistance A-like protein</fullName>
    </submittedName>
</protein>
<evidence type="ECO:0000256" key="1">
    <source>
        <dbReference type="SAM" id="Phobius"/>
    </source>
</evidence>
<feature type="transmembrane region" description="Helical" evidence="1">
    <location>
        <begin position="168"/>
        <end position="189"/>
    </location>
</feature>
<dbReference type="Proteomes" id="UP001183202">
    <property type="component" value="Unassembled WGS sequence"/>
</dbReference>
<dbReference type="PANTHER" id="PTHR43592">
    <property type="entry name" value="CAAX AMINO TERMINAL PROTEASE"/>
    <property type="match status" value="1"/>
</dbReference>